<sequence length="65" mass="7431">MFCCGWEMAITFEVNAAAEEDDLKALKPIVAIVASIIVTLQFLCCRRKGRLWWFSSKLITVYTKT</sequence>
<protein>
    <submittedName>
        <fullName evidence="2">Uncharacterized protein</fullName>
    </submittedName>
</protein>
<dbReference type="Proteomes" id="UP000283850">
    <property type="component" value="Unassembled WGS sequence"/>
</dbReference>
<proteinExistence type="predicted"/>
<feature type="transmembrane region" description="Helical" evidence="1">
    <location>
        <begin position="25"/>
        <end position="45"/>
    </location>
</feature>
<evidence type="ECO:0000313" key="3">
    <source>
        <dbReference type="Proteomes" id="UP000283850"/>
    </source>
</evidence>
<gene>
    <name evidence="2" type="ORF">DWW10_07655</name>
</gene>
<name>A0A412YD22_9BACE</name>
<evidence type="ECO:0000256" key="1">
    <source>
        <dbReference type="SAM" id="Phobius"/>
    </source>
</evidence>
<dbReference type="AlphaFoldDB" id="A0A412YD22"/>
<organism evidence="2 3">
    <name type="scientific">Bacteroides intestinalis</name>
    <dbReference type="NCBI Taxonomy" id="329854"/>
    <lineage>
        <taxon>Bacteria</taxon>
        <taxon>Pseudomonadati</taxon>
        <taxon>Bacteroidota</taxon>
        <taxon>Bacteroidia</taxon>
        <taxon>Bacteroidales</taxon>
        <taxon>Bacteroidaceae</taxon>
        <taxon>Bacteroides</taxon>
    </lineage>
</organism>
<keyword evidence="1" id="KW-0472">Membrane</keyword>
<comment type="caution">
    <text evidence="2">The sequence shown here is derived from an EMBL/GenBank/DDBJ whole genome shotgun (WGS) entry which is preliminary data.</text>
</comment>
<evidence type="ECO:0000313" key="2">
    <source>
        <dbReference type="EMBL" id="RGV55409.1"/>
    </source>
</evidence>
<keyword evidence="1" id="KW-0812">Transmembrane</keyword>
<reference evidence="2 3" key="1">
    <citation type="submission" date="2018-08" db="EMBL/GenBank/DDBJ databases">
        <title>A genome reference for cultivated species of the human gut microbiota.</title>
        <authorList>
            <person name="Zou Y."/>
            <person name="Xue W."/>
            <person name="Luo G."/>
        </authorList>
    </citation>
    <scope>NUCLEOTIDE SEQUENCE [LARGE SCALE GENOMIC DNA]</scope>
    <source>
        <strain evidence="2 3">AF14-32</strain>
    </source>
</reference>
<accession>A0A412YD22</accession>
<keyword evidence="1" id="KW-1133">Transmembrane helix</keyword>
<dbReference type="EMBL" id="QRZF01000004">
    <property type="protein sequence ID" value="RGV55409.1"/>
    <property type="molecule type" value="Genomic_DNA"/>
</dbReference>